<evidence type="ECO:0000256" key="2">
    <source>
        <dbReference type="ARBA" id="ARBA00023242"/>
    </source>
</evidence>
<dbReference type="SUPFAM" id="SSF158639">
    <property type="entry name" value="ENT-like"/>
    <property type="match status" value="1"/>
</dbReference>
<dbReference type="GO" id="GO:0050832">
    <property type="term" value="P:defense response to fungus"/>
    <property type="evidence" value="ECO:0007669"/>
    <property type="project" value="InterPro"/>
</dbReference>
<name>A0AAV1DFX0_OLDCO</name>
<evidence type="ECO:0000259" key="4">
    <source>
        <dbReference type="PROSITE" id="PS51138"/>
    </source>
</evidence>
<dbReference type="Proteomes" id="UP001161247">
    <property type="component" value="Chromosome 5"/>
</dbReference>
<evidence type="ECO:0000256" key="3">
    <source>
        <dbReference type="SAM" id="MobiDB-lite"/>
    </source>
</evidence>
<feature type="domain" description="ENT" evidence="4">
    <location>
        <begin position="50"/>
        <end position="138"/>
    </location>
</feature>
<dbReference type="InterPro" id="IPR036142">
    <property type="entry name" value="ENT_dom-like_sf"/>
</dbReference>
<dbReference type="Gene3D" id="1.10.1240.40">
    <property type="entry name" value="ENT domain"/>
    <property type="match status" value="1"/>
</dbReference>
<keyword evidence="6" id="KW-1185">Reference proteome</keyword>
<evidence type="ECO:0000313" key="5">
    <source>
        <dbReference type="EMBL" id="CAI9106640.1"/>
    </source>
</evidence>
<evidence type="ECO:0000256" key="1">
    <source>
        <dbReference type="ARBA" id="ARBA00004123"/>
    </source>
</evidence>
<gene>
    <name evidence="5" type="ORF">OLC1_LOCUS15108</name>
</gene>
<keyword evidence="2" id="KW-0539">Nucleus</keyword>
<dbReference type="InterPro" id="IPR005491">
    <property type="entry name" value="ENT_dom"/>
</dbReference>
<dbReference type="AlphaFoldDB" id="A0AAV1DFX0"/>
<dbReference type="InterPro" id="IPR033485">
    <property type="entry name" value="EMSY-LIKE_plant"/>
</dbReference>
<dbReference type="PANTHER" id="PTHR33432">
    <property type="entry name" value="PROTEIN EMSY-LIKE 4"/>
    <property type="match status" value="1"/>
</dbReference>
<dbReference type="PROSITE" id="PS51138">
    <property type="entry name" value="ENT"/>
    <property type="match status" value="1"/>
</dbReference>
<reference evidence="5" key="1">
    <citation type="submission" date="2023-03" db="EMBL/GenBank/DDBJ databases">
        <authorList>
            <person name="Julca I."/>
        </authorList>
    </citation>
    <scope>NUCLEOTIDE SEQUENCE</scope>
</reference>
<evidence type="ECO:0000313" key="6">
    <source>
        <dbReference type="Proteomes" id="UP001161247"/>
    </source>
</evidence>
<accession>A0AAV1DFX0</accession>
<comment type="subcellular location">
    <subcellularLocation>
        <location evidence="1">Nucleus</location>
    </subcellularLocation>
</comment>
<sequence>MDYGLPDHTGVNHDLPLSEQHKVPGRGRGFLQRRPLIGGSGQFQRAQVDMETQIHQIEQDAYASILRAFKAQSDALTWEKESLITELRKELRVSDAEHRKLLSMVNAEDIMSEIRVWRTATESRKKRKTLQSVAPMPLEIDHFQTSAEDLRWKSRGLPKPVSHGNAVALARRGGGSTKDDSRAHTHASLIGTERDSFGDIEILHTDTLIKQVEQVLSANHPDPADLEKVKKVLKDHEKALIDAIARLDDASDGESGNN</sequence>
<dbReference type="GO" id="GO:0005634">
    <property type="term" value="C:nucleus"/>
    <property type="evidence" value="ECO:0007669"/>
    <property type="project" value="UniProtKB-SubCell"/>
</dbReference>
<protein>
    <submittedName>
        <fullName evidence="5">OLC1v1005843C1</fullName>
    </submittedName>
</protein>
<organism evidence="5 6">
    <name type="scientific">Oldenlandia corymbosa var. corymbosa</name>
    <dbReference type="NCBI Taxonomy" id="529605"/>
    <lineage>
        <taxon>Eukaryota</taxon>
        <taxon>Viridiplantae</taxon>
        <taxon>Streptophyta</taxon>
        <taxon>Embryophyta</taxon>
        <taxon>Tracheophyta</taxon>
        <taxon>Spermatophyta</taxon>
        <taxon>Magnoliopsida</taxon>
        <taxon>eudicotyledons</taxon>
        <taxon>Gunneridae</taxon>
        <taxon>Pentapetalae</taxon>
        <taxon>asterids</taxon>
        <taxon>lamiids</taxon>
        <taxon>Gentianales</taxon>
        <taxon>Rubiaceae</taxon>
        <taxon>Rubioideae</taxon>
        <taxon>Spermacoceae</taxon>
        <taxon>Hedyotis-Oldenlandia complex</taxon>
        <taxon>Oldenlandia</taxon>
    </lineage>
</organism>
<dbReference type="EMBL" id="OX459122">
    <property type="protein sequence ID" value="CAI9106640.1"/>
    <property type="molecule type" value="Genomic_DNA"/>
</dbReference>
<dbReference type="SMART" id="SM01191">
    <property type="entry name" value="ENT"/>
    <property type="match status" value="1"/>
</dbReference>
<dbReference type="Pfam" id="PF03735">
    <property type="entry name" value="ENT"/>
    <property type="match status" value="1"/>
</dbReference>
<dbReference type="PANTHER" id="PTHR33432:SF27">
    <property type="entry name" value="PROTEIN EMSY-LIKE 3"/>
    <property type="match status" value="1"/>
</dbReference>
<feature type="region of interest" description="Disordered" evidence="3">
    <location>
        <begin position="1"/>
        <end position="26"/>
    </location>
</feature>
<proteinExistence type="predicted"/>